<dbReference type="Gene3D" id="3.30.40.10">
    <property type="entry name" value="Zinc/RING finger domain, C3HC4 (zinc finger)"/>
    <property type="match status" value="1"/>
</dbReference>
<keyword evidence="3" id="KW-0833">Ubl conjugation pathway</keyword>
<evidence type="ECO:0000256" key="1">
    <source>
        <dbReference type="ARBA" id="ARBA00004906"/>
    </source>
</evidence>
<reference evidence="7" key="2">
    <citation type="submission" date="2025-08" db="UniProtKB">
        <authorList>
            <consortium name="RefSeq"/>
        </authorList>
    </citation>
    <scope>IDENTIFICATION</scope>
    <source>
        <tissue evidence="7">Leaf</tissue>
    </source>
</reference>
<comment type="pathway">
    <text evidence="1">Protein modification; protein ubiquitination.</text>
</comment>
<evidence type="ECO:0000313" key="6">
    <source>
        <dbReference type="Proteomes" id="UP000694864"/>
    </source>
</evidence>
<evidence type="ECO:0000256" key="4">
    <source>
        <dbReference type="SAM" id="Coils"/>
    </source>
</evidence>
<feature type="domain" description="U-box" evidence="5">
    <location>
        <begin position="334"/>
        <end position="402"/>
    </location>
</feature>
<evidence type="ECO:0000259" key="5">
    <source>
        <dbReference type="PROSITE" id="PS51698"/>
    </source>
</evidence>
<organism evidence="6 7">
    <name type="scientific">Camelina sativa</name>
    <name type="common">False flax</name>
    <name type="synonym">Myagrum sativum</name>
    <dbReference type="NCBI Taxonomy" id="90675"/>
    <lineage>
        <taxon>Eukaryota</taxon>
        <taxon>Viridiplantae</taxon>
        <taxon>Streptophyta</taxon>
        <taxon>Embryophyta</taxon>
        <taxon>Tracheophyta</taxon>
        <taxon>Spermatophyta</taxon>
        <taxon>Magnoliopsida</taxon>
        <taxon>eudicotyledons</taxon>
        <taxon>Gunneridae</taxon>
        <taxon>Pentapetalae</taxon>
        <taxon>rosids</taxon>
        <taxon>malvids</taxon>
        <taxon>Brassicales</taxon>
        <taxon>Brassicaceae</taxon>
        <taxon>Camelineae</taxon>
        <taxon>Camelina</taxon>
    </lineage>
</organism>
<dbReference type="PROSITE" id="PS51698">
    <property type="entry name" value="U_BOX"/>
    <property type="match status" value="1"/>
</dbReference>
<protein>
    <submittedName>
        <fullName evidence="7">U-box domain-containing protein 58</fullName>
    </submittedName>
</protein>
<dbReference type="InterPro" id="IPR052085">
    <property type="entry name" value="WD-SAM-U-box"/>
</dbReference>
<evidence type="ECO:0000313" key="7">
    <source>
        <dbReference type="RefSeq" id="XP_010463500.1"/>
    </source>
</evidence>
<keyword evidence="2" id="KW-0808">Transferase</keyword>
<reference evidence="6" key="1">
    <citation type="journal article" date="2014" name="Nat. Commun.">
        <title>The emerging biofuel crop Camelina sativa retains a highly undifferentiated hexaploid genome structure.</title>
        <authorList>
            <person name="Kagale S."/>
            <person name="Koh C."/>
            <person name="Nixon J."/>
            <person name="Bollina V."/>
            <person name="Clarke W.E."/>
            <person name="Tuteja R."/>
            <person name="Spillane C."/>
            <person name="Robinson S.J."/>
            <person name="Links M.G."/>
            <person name="Clarke C."/>
            <person name="Higgins E.E."/>
            <person name="Huebert T."/>
            <person name="Sharpe A.G."/>
            <person name="Parkin I.A."/>
        </authorList>
    </citation>
    <scope>NUCLEOTIDE SEQUENCE [LARGE SCALE GENOMIC DNA]</scope>
    <source>
        <strain evidence="6">cv. DH55</strain>
    </source>
</reference>
<dbReference type="Proteomes" id="UP000694864">
    <property type="component" value="Chromosome 14"/>
</dbReference>
<dbReference type="InterPro" id="IPR003613">
    <property type="entry name" value="Ubox_domain"/>
</dbReference>
<evidence type="ECO:0000256" key="3">
    <source>
        <dbReference type="ARBA" id="ARBA00022786"/>
    </source>
</evidence>
<dbReference type="PANTHER" id="PTHR46573">
    <property type="entry name" value="WD REPEAT, SAM AND U-BOX DOMAIN-CONTAINING PROTEIN 1"/>
    <property type="match status" value="1"/>
</dbReference>
<feature type="coiled-coil region" evidence="4">
    <location>
        <begin position="228"/>
        <end position="332"/>
    </location>
</feature>
<dbReference type="RefSeq" id="XP_010463500.1">
    <property type="nucleotide sequence ID" value="XM_010465198.1"/>
</dbReference>
<evidence type="ECO:0000256" key="2">
    <source>
        <dbReference type="ARBA" id="ARBA00022679"/>
    </source>
</evidence>
<dbReference type="CDD" id="cd16655">
    <property type="entry name" value="RING-Ubox_WDSUB1-like"/>
    <property type="match status" value="1"/>
</dbReference>
<proteinExistence type="predicted"/>
<keyword evidence="6" id="KW-1185">Reference proteome</keyword>
<keyword evidence="4" id="KW-0175">Coiled coil</keyword>
<dbReference type="SMART" id="SM00504">
    <property type="entry name" value="Ubox"/>
    <property type="match status" value="1"/>
</dbReference>
<dbReference type="Pfam" id="PF04564">
    <property type="entry name" value="U-box"/>
    <property type="match status" value="1"/>
</dbReference>
<dbReference type="PANTHER" id="PTHR46573:SF1">
    <property type="entry name" value="WD REPEAT, SAM AND U-BOX DOMAIN-CONTAINING PROTEIN 1"/>
    <property type="match status" value="1"/>
</dbReference>
<name>A0ABM0VZ93_CAMSA</name>
<feature type="coiled-coil region" evidence="4">
    <location>
        <begin position="140"/>
        <end position="195"/>
    </location>
</feature>
<sequence length="402" mass="46863">MATLENSCVLFAHLCVELLHEIPPLPSDGEITTFERQFLRRCQIELENSSPKTEQFPLVYLDESTYLRFIKTVRVLAETSKNTKIIERTRKNITKVLMNPIFPPERNTDAMNLFLCSIKKLADLEFSNENLNQLVQSFQAVELESNYKEEVKLRKEAEDALAKKEEEVEMMELFLESYKKELGKLQLEAQALEHKHEAELQLRREREIAAGVERSYMTWNYEYFLRIYNEQVELRNEAEDALAIKKEEVEVMEGLLESYKEEQDNLKSQVLTWRDMYDQESTVRKETEDALSKEKQELETVKGLLEVSRQEADAMRQERDNALKTAQELMTERQPLSSFVCPITQDVMKDPHVAADGFTYEAESIKKWLSTGHKTSPMTNLQLAHVNLIPNRTLRSAIQELV</sequence>
<accession>A0ABM0VZ93</accession>
<gene>
    <name evidence="7" type="primary">LOC104744188</name>
</gene>
<dbReference type="GeneID" id="104744188"/>
<dbReference type="InterPro" id="IPR013083">
    <property type="entry name" value="Znf_RING/FYVE/PHD"/>
</dbReference>
<dbReference type="SUPFAM" id="SSF57850">
    <property type="entry name" value="RING/U-box"/>
    <property type="match status" value="1"/>
</dbReference>